<sequence>MTAPEIGAGAKLRLDKWLVYARFCKTRSVAAALVGAGHVRVNGARVQKPALPVGPGDVLTLTLPRVVHVLRVEAPGLRRGPAREAQTLYMQLSETRDDAPPNPRFEGKGRPSKRARRALDLSRGGGTD</sequence>
<dbReference type="AlphaFoldDB" id="A0A4R5F1B4"/>
<dbReference type="EMBL" id="SMFP01000001">
    <property type="protein sequence ID" value="TDE40897.1"/>
    <property type="molecule type" value="Genomic_DNA"/>
</dbReference>
<reference evidence="4 5" key="1">
    <citation type="submission" date="2019-03" db="EMBL/GenBank/DDBJ databases">
        <authorList>
            <person name="Zhang S."/>
        </authorList>
    </citation>
    <scope>NUCLEOTIDE SEQUENCE [LARGE SCALE GENOMIC DNA]</scope>
    <source>
        <strain evidence="4 5">S4J41</strain>
    </source>
</reference>
<gene>
    <name evidence="4" type="ORF">E1B25_01400</name>
</gene>
<organism evidence="4 5">
    <name type="scientific">Antarcticimicrobium sediminis</name>
    <dbReference type="NCBI Taxonomy" id="2546227"/>
    <lineage>
        <taxon>Bacteria</taxon>
        <taxon>Pseudomonadati</taxon>
        <taxon>Pseudomonadota</taxon>
        <taxon>Alphaproteobacteria</taxon>
        <taxon>Rhodobacterales</taxon>
        <taxon>Paracoccaceae</taxon>
        <taxon>Antarcticimicrobium</taxon>
    </lineage>
</organism>
<feature type="region of interest" description="Disordered" evidence="2">
    <location>
        <begin position="93"/>
        <end position="128"/>
    </location>
</feature>
<dbReference type="Gene3D" id="3.10.290.10">
    <property type="entry name" value="RNA-binding S4 domain"/>
    <property type="match status" value="1"/>
</dbReference>
<dbReference type="SMART" id="SM00363">
    <property type="entry name" value="S4"/>
    <property type="match status" value="1"/>
</dbReference>
<dbReference type="RefSeq" id="WP_132826887.1">
    <property type="nucleotide sequence ID" value="NZ_SMFP01000001.1"/>
</dbReference>
<comment type="caution">
    <text evidence="4">The sequence shown here is derived from an EMBL/GenBank/DDBJ whole genome shotgun (WGS) entry which is preliminary data.</text>
</comment>
<dbReference type="InterPro" id="IPR036986">
    <property type="entry name" value="S4_RNA-bd_sf"/>
</dbReference>
<dbReference type="InterPro" id="IPR002942">
    <property type="entry name" value="S4_RNA-bd"/>
</dbReference>
<dbReference type="OrthoDB" id="9797176at2"/>
<protein>
    <submittedName>
        <fullName evidence="4">RNA-binding S4 domain-containing protein</fullName>
    </submittedName>
</protein>
<evidence type="ECO:0000313" key="4">
    <source>
        <dbReference type="EMBL" id="TDE40897.1"/>
    </source>
</evidence>
<feature type="domain" description="RNA-binding S4" evidence="3">
    <location>
        <begin position="12"/>
        <end position="75"/>
    </location>
</feature>
<feature type="compositionally biased region" description="Basic and acidic residues" evidence="2">
    <location>
        <begin position="94"/>
        <end position="109"/>
    </location>
</feature>
<dbReference type="CDD" id="cd00165">
    <property type="entry name" value="S4"/>
    <property type="match status" value="1"/>
</dbReference>
<keyword evidence="5" id="KW-1185">Reference proteome</keyword>
<accession>A0A4R5F1B4</accession>
<proteinExistence type="predicted"/>
<dbReference type="PROSITE" id="PS50889">
    <property type="entry name" value="S4"/>
    <property type="match status" value="1"/>
</dbReference>
<evidence type="ECO:0000256" key="2">
    <source>
        <dbReference type="SAM" id="MobiDB-lite"/>
    </source>
</evidence>
<dbReference type="GO" id="GO:0003723">
    <property type="term" value="F:RNA binding"/>
    <property type="evidence" value="ECO:0007669"/>
    <property type="project" value="UniProtKB-KW"/>
</dbReference>
<dbReference type="Pfam" id="PF01479">
    <property type="entry name" value="S4"/>
    <property type="match status" value="1"/>
</dbReference>
<name>A0A4R5F1B4_9RHOB</name>
<evidence type="ECO:0000256" key="1">
    <source>
        <dbReference type="PROSITE-ProRule" id="PRU00182"/>
    </source>
</evidence>
<dbReference type="Proteomes" id="UP000294662">
    <property type="component" value="Unassembled WGS sequence"/>
</dbReference>
<keyword evidence="1" id="KW-0694">RNA-binding</keyword>
<evidence type="ECO:0000313" key="5">
    <source>
        <dbReference type="Proteomes" id="UP000294662"/>
    </source>
</evidence>
<evidence type="ECO:0000259" key="3">
    <source>
        <dbReference type="SMART" id="SM00363"/>
    </source>
</evidence>
<dbReference type="SUPFAM" id="SSF55174">
    <property type="entry name" value="Alpha-L RNA-binding motif"/>
    <property type="match status" value="1"/>
</dbReference>